<accession>A0A024TCY3</accession>
<dbReference type="RefSeq" id="XP_008879317.1">
    <property type="nucleotide sequence ID" value="XM_008881095.1"/>
</dbReference>
<dbReference type="GeneID" id="20090596"/>
<protein>
    <submittedName>
        <fullName evidence="1">Uncharacterized protein</fullName>
    </submittedName>
</protein>
<dbReference type="VEuPathDB" id="FungiDB:H310_13546"/>
<evidence type="ECO:0000313" key="1">
    <source>
        <dbReference type="EMBL" id="ETV92020.1"/>
    </source>
</evidence>
<sequence>MVHTRYIVLVAAAAMAHAKISAQVHRELQAAGTAQDIVVNFRRVDVASLAFVESTDAVHELVRMLQEQSDQAKRVVDDVLGPRVESSCDQFFYIDNTFFPCGSLTEGEVRKLAAHPNVAATRP</sequence>
<reference evidence="1" key="1">
    <citation type="submission" date="2013-12" db="EMBL/GenBank/DDBJ databases">
        <title>The Genome Sequence of Aphanomyces invadans NJM9701.</title>
        <authorList>
            <consortium name="The Broad Institute Genomics Platform"/>
            <person name="Russ C."/>
            <person name="Tyler B."/>
            <person name="van West P."/>
            <person name="Dieguez-Uribeondo J."/>
            <person name="Young S.K."/>
            <person name="Zeng Q."/>
            <person name="Gargeya S."/>
            <person name="Fitzgerald M."/>
            <person name="Abouelleil A."/>
            <person name="Alvarado L."/>
            <person name="Chapman S.B."/>
            <person name="Gainer-Dewar J."/>
            <person name="Goldberg J."/>
            <person name="Griggs A."/>
            <person name="Gujja S."/>
            <person name="Hansen M."/>
            <person name="Howarth C."/>
            <person name="Imamovic A."/>
            <person name="Ireland A."/>
            <person name="Larimer J."/>
            <person name="McCowan C."/>
            <person name="Murphy C."/>
            <person name="Pearson M."/>
            <person name="Poon T.W."/>
            <person name="Priest M."/>
            <person name="Roberts A."/>
            <person name="Saif S."/>
            <person name="Shea T."/>
            <person name="Sykes S."/>
            <person name="Wortman J."/>
            <person name="Nusbaum C."/>
            <person name="Birren B."/>
        </authorList>
    </citation>
    <scope>NUCLEOTIDE SEQUENCE [LARGE SCALE GENOMIC DNA]</scope>
    <source>
        <strain evidence="1">NJM9701</strain>
    </source>
</reference>
<dbReference type="AlphaFoldDB" id="A0A024TCY3"/>
<proteinExistence type="predicted"/>
<gene>
    <name evidence="1" type="ORF">H310_13546</name>
</gene>
<dbReference type="EMBL" id="KI914004">
    <property type="protein sequence ID" value="ETV92020.1"/>
    <property type="molecule type" value="Genomic_DNA"/>
</dbReference>
<name>A0A024TCY3_9STRA</name>
<organism evidence="1">
    <name type="scientific">Aphanomyces invadans</name>
    <dbReference type="NCBI Taxonomy" id="157072"/>
    <lineage>
        <taxon>Eukaryota</taxon>
        <taxon>Sar</taxon>
        <taxon>Stramenopiles</taxon>
        <taxon>Oomycota</taxon>
        <taxon>Saprolegniomycetes</taxon>
        <taxon>Saprolegniales</taxon>
        <taxon>Verrucalvaceae</taxon>
        <taxon>Aphanomyces</taxon>
    </lineage>
</organism>